<feature type="transmembrane region" description="Helical" evidence="1">
    <location>
        <begin position="6"/>
        <end position="25"/>
    </location>
</feature>
<dbReference type="Proteomes" id="UP000001068">
    <property type="component" value="Chromosome"/>
</dbReference>
<proteinExistence type="predicted"/>
<accession>E8RAC6</accession>
<keyword evidence="3" id="KW-1185">Reference proteome</keyword>
<reference evidence="3" key="1">
    <citation type="submission" date="2010-11" db="EMBL/GenBank/DDBJ databases">
        <title>The complete genome of Desulfurococcus mucosus DSM 2162.</title>
        <authorList>
            <consortium name="US DOE Joint Genome Institute (JGI-PGF)"/>
            <person name="Lucas S."/>
            <person name="Copeland A."/>
            <person name="Lapidus A."/>
            <person name="Bruce D."/>
            <person name="Goodwin L."/>
            <person name="Pitluck S."/>
            <person name="Kyrpides N."/>
            <person name="Mavromatis K."/>
            <person name="Pagani I."/>
            <person name="Ivanova N."/>
            <person name="Ovchinnikova G."/>
            <person name="Chertkov O."/>
            <person name="Held B."/>
            <person name="Brettin T."/>
            <person name="Detter J.C."/>
            <person name="Tapia R."/>
            <person name="Han C."/>
            <person name="Land M."/>
            <person name="Hauser L."/>
            <person name="Markowitz V."/>
            <person name="Cheng J.-F."/>
            <person name="Hugenholtz P."/>
            <person name="Woyke T."/>
            <person name="Wu D."/>
            <person name="Wirth R."/>
            <person name="Bilek Y."/>
            <person name="Hader T."/>
            <person name="Klenk H.-P."/>
            <person name="Eisen J.A."/>
        </authorList>
    </citation>
    <scope>NUCLEOTIDE SEQUENCE [LARGE SCALE GENOMIC DNA]</scope>
    <source>
        <strain evidence="3">ATCC 35584 / DSM 2162 / JCM 9187 / O7/1</strain>
    </source>
</reference>
<dbReference type="HOGENOM" id="CLU_2010016_0_0_2"/>
<dbReference type="EMBL" id="CP002363">
    <property type="protein sequence ID" value="ADV65432.1"/>
    <property type="molecule type" value="Genomic_DNA"/>
</dbReference>
<dbReference type="RefSeq" id="WP_013562654.1">
    <property type="nucleotide sequence ID" value="NC_014961.1"/>
</dbReference>
<keyword evidence="1" id="KW-0812">Transmembrane</keyword>
<protein>
    <submittedName>
        <fullName evidence="2">Uncharacterized protein</fullName>
    </submittedName>
</protein>
<keyword evidence="1" id="KW-1133">Transmembrane helix</keyword>
<keyword evidence="1" id="KW-0472">Membrane</keyword>
<dbReference type="AlphaFoldDB" id="E8RAC6"/>
<name>E8RAC6_DESM0</name>
<evidence type="ECO:0000313" key="2">
    <source>
        <dbReference type="EMBL" id="ADV65432.1"/>
    </source>
</evidence>
<dbReference type="STRING" id="765177.Desmu_1130"/>
<sequence precursor="true">MIMLDQAVYVYSMLAGLLIIVLLAVSSLFELKGIVKIFFTASSIALIVLHYTALYMMARYERIAVYPFTILEEAAAGGSISPDVGQITILVLLFTWRREAANTLRRLLRFENNHEAQPR</sequence>
<gene>
    <name evidence="2" type="ordered locus">Desmu_1130</name>
</gene>
<dbReference type="GeneID" id="10153842"/>
<dbReference type="KEGG" id="dmu:Desmu_1130"/>
<evidence type="ECO:0000256" key="1">
    <source>
        <dbReference type="SAM" id="Phobius"/>
    </source>
</evidence>
<dbReference type="OrthoDB" id="383860at2157"/>
<evidence type="ECO:0000313" key="3">
    <source>
        <dbReference type="Proteomes" id="UP000001068"/>
    </source>
</evidence>
<reference evidence="2 3" key="2">
    <citation type="journal article" date="2011" name="Stand. Genomic Sci.">
        <title>Complete genome sequence of Desulfurococcus mucosus type strain (O7/1).</title>
        <authorList>
            <person name="Wirth R."/>
            <person name="Chertkov O."/>
            <person name="Held B."/>
            <person name="Lapidus A."/>
            <person name="Nolan M."/>
            <person name="Lucas S."/>
            <person name="Hammon N."/>
            <person name="Deshpande S."/>
            <person name="Cheng J.F."/>
            <person name="Tapia R."/>
            <person name="Han C."/>
            <person name="Goodwin L."/>
            <person name="Pitluck S."/>
            <person name="Liolios K."/>
            <person name="Ioanna P."/>
            <person name="Ivanova N."/>
            <person name="Mavromatis K."/>
            <person name="Mikhailova N."/>
            <person name="Pati A."/>
            <person name="Chen A."/>
            <person name="Palaniappan K."/>
            <person name="Land M."/>
            <person name="Hauser L."/>
            <person name="Chang Y.J."/>
            <person name="Jeffries C.D."/>
            <person name="Bilek Y."/>
            <person name="Hader T."/>
            <person name="Rohde M."/>
            <person name="Spring S."/>
            <person name="Sikorski J."/>
            <person name="Goker M."/>
            <person name="Woyke T."/>
            <person name="Bristow J."/>
            <person name="Eisen J.A."/>
            <person name="Markowitz V."/>
            <person name="Hugenholtz P."/>
            <person name="Kyrpides N.C."/>
            <person name="Klenk H.P."/>
        </authorList>
    </citation>
    <scope>NUCLEOTIDE SEQUENCE [LARGE SCALE GENOMIC DNA]</scope>
    <source>
        <strain evidence="3">ATCC 35584 / DSM 2162 / JCM 9187 / O7/1</strain>
    </source>
</reference>
<dbReference type="eggNOG" id="arCOG10280">
    <property type="taxonomic scope" value="Archaea"/>
</dbReference>
<organism evidence="2 3">
    <name type="scientific">Desulfurococcus mucosus (strain ATCC 35584 / DSM 2162 / JCM 9187 / O7/1)</name>
    <dbReference type="NCBI Taxonomy" id="765177"/>
    <lineage>
        <taxon>Archaea</taxon>
        <taxon>Thermoproteota</taxon>
        <taxon>Thermoprotei</taxon>
        <taxon>Desulfurococcales</taxon>
        <taxon>Desulfurococcaceae</taxon>
        <taxon>Desulfurococcus</taxon>
    </lineage>
</organism>
<feature type="transmembrane region" description="Helical" evidence="1">
    <location>
        <begin position="37"/>
        <end position="58"/>
    </location>
</feature>